<feature type="chain" id="PRO_5008020586" evidence="2">
    <location>
        <begin position="32"/>
        <end position="269"/>
    </location>
</feature>
<accession>A0A174EC49</accession>
<feature type="region of interest" description="Disordered" evidence="1">
    <location>
        <begin position="31"/>
        <end position="51"/>
    </location>
</feature>
<evidence type="ECO:0000313" key="4">
    <source>
        <dbReference type="Proteomes" id="UP000095447"/>
    </source>
</evidence>
<dbReference type="AlphaFoldDB" id="A0A174EC49"/>
<dbReference type="RefSeq" id="WP_055053955.1">
    <property type="nucleotide sequence ID" value="NZ_CYZA01000018.1"/>
</dbReference>
<organism evidence="3 4">
    <name type="scientific">Blautia obeum</name>
    <dbReference type="NCBI Taxonomy" id="40520"/>
    <lineage>
        <taxon>Bacteria</taxon>
        <taxon>Bacillati</taxon>
        <taxon>Bacillota</taxon>
        <taxon>Clostridia</taxon>
        <taxon>Lachnospirales</taxon>
        <taxon>Lachnospiraceae</taxon>
        <taxon>Blautia</taxon>
    </lineage>
</organism>
<dbReference type="PROSITE" id="PS51257">
    <property type="entry name" value="PROKAR_LIPOPROTEIN"/>
    <property type="match status" value="1"/>
</dbReference>
<evidence type="ECO:0000313" key="3">
    <source>
        <dbReference type="EMBL" id="CUO35253.1"/>
    </source>
</evidence>
<proteinExistence type="predicted"/>
<gene>
    <name evidence="3" type="ORF">ERS852395_02776</name>
</gene>
<evidence type="ECO:0000256" key="1">
    <source>
        <dbReference type="SAM" id="MobiDB-lite"/>
    </source>
</evidence>
<dbReference type="Proteomes" id="UP000095447">
    <property type="component" value="Unassembled WGS sequence"/>
</dbReference>
<name>A0A174EC49_9FIRM</name>
<reference evidence="3 4" key="1">
    <citation type="submission" date="2015-09" db="EMBL/GenBank/DDBJ databases">
        <authorList>
            <consortium name="Pathogen Informatics"/>
        </authorList>
    </citation>
    <scope>NUCLEOTIDE SEQUENCE [LARGE SCALE GENOMIC DNA]</scope>
    <source>
        <strain evidence="3 4">2789STDY5608838</strain>
    </source>
</reference>
<evidence type="ECO:0000256" key="2">
    <source>
        <dbReference type="SAM" id="SignalP"/>
    </source>
</evidence>
<feature type="signal peptide" evidence="2">
    <location>
        <begin position="1"/>
        <end position="31"/>
    </location>
</feature>
<feature type="compositionally biased region" description="Acidic residues" evidence="1">
    <location>
        <begin position="33"/>
        <end position="51"/>
    </location>
</feature>
<protein>
    <submittedName>
        <fullName evidence="3">Uncharacterized protein</fullName>
    </submittedName>
</protein>
<dbReference type="EMBL" id="CYZA01000018">
    <property type="protein sequence ID" value="CUO35253.1"/>
    <property type="molecule type" value="Genomic_DNA"/>
</dbReference>
<sequence>MKNKLWKQWMISGVLVSAMVVSCGVSVSVQAEETTETEEAAETDSSAESEDDLQILFDQAVEDAMIAEDGEILPVVSLDEGEPYAVYNEEGRVLLYTFHKYPDSYPDGTDVKLEWGNVWTFTGGELEDWYQENKEGVTDWQTRMKELLGLTPDNESNYVTAMWVKPEDVFRPAYISDIGTVEMTDSFSEDVDADYKEWFDANIISSYYDGEYPWTRLGYTYDWADNGQAYGLSEFIVKQDSDVKVAYTVELDEMIQKLEDNTWNPEAEN</sequence>
<keyword evidence="2" id="KW-0732">Signal</keyword>